<sequence>FQFPPTVAAAEKKCDLNGPDANTRIALSTTLCHIDLDQFAMTMFVVCTDSFSRNEASWRKKAILTERVPEIVVCFWGIGVISTIMPTGMLHSIMAAANPINPLQNPVTVLPTIMHFCSFIFTKKLLNFEEHFPSSQ</sequence>
<name>A0AAD5R449_PARTN</name>
<organism evidence="1 2">
    <name type="scientific">Parelaphostrongylus tenuis</name>
    <name type="common">Meningeal worm</name>
    <dbReference type="NCBI Taxonomy" id="148309"/>
    <lineage>
        <taxon>Eukaryota</taxon>
        <taxon>Metazoa</taxon>
        <taxon>Ecdysozoa</taxon>
        <taxon>Nematoda</taxon>
        <taxon>Chromadorea</taxon>
        <taxon>Rhabditida</taxon>
        <taxon>Rhabditina</taxon>
        <taxon>Rhabditomorpha</taxon>
        <taxon>Strongyloidea</taxon>
        <taxon>Metastrongylidae</taxon>
        <taxon>Parelaphostrongylus</taxon>
    </lineage>
</organism>
<reference evidence="1" key="1">
    <citation type="submission" date="2021-06" db="EMBL/GenBank/DDBJ databases">
        <title>Parelaphostrongylus tenuis whole genome reference sequence.</title>
        <authorList>
            <person name="Garwood T.J."/>
            <person name="Larsen P.A."/>
            <person name="Fountain-Jones N.M."/>
            <person name="Garbe J.R."/>
            <person name="Macchietto M.G."/>
            <person name="Kania S.A."/>
            <person name="Gerhold R.W."/>
            <person name="Richards J.E."/>
            <person name="Wolf T.M."/>
        </authorList>
    </citation>
    <scope>NUCLEOTIDE SEQUENCE</scope>
    <source>
        <strain evidence="1">MNPRO001-30</strain>
        <tissue evidence="1">Meninges</tissue>
    </source>
</reference>
<dbReference type="Proteomes" id="UP001196413">
    <property type="component" value="Unassembled WGS sequence"/>
</dbReference>
<dbReference type="EMBL" id="JAHQIW010006479">
    <property type="protein sequence ID" value="KAJ1369298.1"/>
    <property type="molecule type" value="Genomic_DNA"/>
</dbReference>
<gene>
    <name evidence="1" type="ORF">KIN20_030720</name>
</gene>
<evidence type="ECO:0000313" key="2">
    <source>
        <dbReference type="Proteomes" id="UP001196413"/>
    </source>
</evidence>
<proteinExistence type="predicted"/>
<protein>
    <submittedName>
        <fullName evidence="1">Uncharacterized protein</fullName>
    </submittedName>
</protein>
<dbReference type="AlphaFoldDB" id="A0AAD5R449"/>
<accession>A0AAD5R449</accession>
<feature type="non-terminal residue" evidence="1">
    <location>
        <position position="1"/>
    </location>
</feature>
<keyword evidence="2" id="KW-1185">Reference proteome</keyword>
<comment type="caution">
    <text evidence="1">The sequence shown here is derived from an EMBL/GenBank/DDBJ whole genome shotgun (WGS) entry which is preliminary data.</text>
</comment>
<evidence type="ECO:0000313" key="1">
    <source>
        <dbReference type="EMBL" id="KAJ1369298.1"/>
    </source>
</evidence>